<reference evidence="2 3" key="1">
    <citation type="submission" date="2018-09" db="EMBL/GenBank/DDBJ databases">
        <authorList>
            <person name="Li J."/>
        </authorList>
    </citation>
    <scope>NUCLEOTIDE SEQUENCE [LARGE SCALE GENOMIC DNA]</scope>
    <source>
        <strain evidence="2 3">2129</strain>
    </source>
</reference>
<sequence length="132" mass="14065">MSEQTQPITGLQPDTAPSEAPQEPTSEAAQVADSTESTEHTESTETVGTRTGTDSLAAPDTTAQAAQDGSDQDSDEAPQTQEASAPALLRLRSPPAPCRPGPLSLPRRPQHLRHSPRGRTAPRARRARVRRV</sequence>
<name>A0ABM6Z351_9ACTO</name>
<proteinExistence type="predicted"/>
<evidence type="ECO:0000256" key="1">
    <source>
        <dbReference type="SAM" id="MobiDB-lite"/>
    </source>
</evidence>
<feature type="compositionally biased region" description="Basic residues" evidence="1">
    <location>
        <begin position="108"/>
        <end position="132"/>
    </location>
</feature>
<keyword evidence="3" id="KW-1185">Reference proteome</keyword>
<dbReference type="EMBL" id="CP032514">
    <property type="protein sequence ID" value="AYD89746.1"/>
    <property type="molecule type" value="Genomic_DNA"/>
</dbReference>
<feature type="compositionally biased region" description="Low complexity" evidence="1">
    <location>
        <begin position="83"/>
        <end position="93"/>
    </location>
</feature>
<feature type="region of interest" description="Disordered" evidence="1">
    <location>
        <begin position="1"/>
        <end position="132"/>
    </location>
</feature>
<protein>
    <submittedName>
        <fullName evidence="2">Uncharacterized protein</fullName>
    </submittedName>
</protein>
<dbReference type="Proteomes" id="UP000273001">
    <property type="component" value="Chromosome"/>
</dbReference>
<evidence type="ECO:0000313" key="2">
    <source>
        <dbReference type="EMBL" id="AYD89746.1"/>
    </source>
</evidence>
<organism evidence="2 3">
    <name type="scientific">Actinomyces lilanjuaniae</name>
    <dbReference type="NCBI Taxonomy" id="2321394"/>
    <lineage>
        <taxon>Bacteria</taxon>
        <taxon>Bacillati</taxon>
        <taxon>Actinomycetota</taxon>
        <taxon>Actinomycetes</taxon>
        <taxon>Actinomycetales</taxon>
        <taxon>Actinomycetaceae</taxon>
        <taxon>Actinomyces</taxon>
    </lineage>
</organism>
<feature type="compositionally biased region" description="Low complexity" evidence="1">
    <location>
        <begin position="57"/>
        <end position="69"/>
    </location>
</feature>
<evidence type="ECO:0000313" key="3">
    <source>
        <dbReference type="Proteomes" id="UP000273001"/>
    </source>
</evidence>
<gene>
    <name evidence="2" type="ORF">D5R93_06260</name>
</gene>
<accession>A0ABM6Z351</accession>